<feature type="region of interest" description="Disordered" evidence="2">
    <location>
        <begin position="29"/>
        <end position="50"/>
    </location>
</feature>
<dbReference type="Pfam" id="PF01840">
    <property type="entry name" value="TCL1_MTCP1"/>
    <property type="match status" value="1"/>
</dbReference>
<dbReference type="CTD" id="9623"/>
<dbReference type="KEGG" id="pteh:111538269"/>
<reference evidence="3" key="1">
    <citation type="submission" date="2025-08" db="UniProtKB">
        <authorList>
            <consortium name="Ensembl"/>
        </authorList>
    </citation>
    <scope>IDENTIFICATION</scope>
</reference>
<organism evidence="3 4">
    <name type="scientific">Piliocolobus tephrosceles</name>
    <name type="common">Ugandan red Colobus</name>
    <dbReference type="NCBI Taxonomy" id="591936"/>
    <lineage>
        <taxon>Eukaryota</taxon>
        <taxon>Metazoa</taxon>
        <taxon>Chordata</taxon>
        <taxon>Craniata</taxon>
        <taxon>Vertebrata</taxon>
        <taxon>Euteleostomi</taxon>
        <taxon>Mammalia</taxon>
        <taxon>Eutheria</taxon>
        <taxon>Euarchontoglires</taxon>
        <taxon>Primates</taxon>
        <taxon>Haplorrhini</taxon>
        <taxon>Catarrhini</taxon>
        <taxon>Cercopithecidae</taxon>
        <taxon>Colobinae</taxon>
        <taxon>Piliocolobus</taxon>
    </lineage>
</organism>
<dbReference type="RefSeq" id="XP_023061337.1">
    <property type="nucleotide sequence ID" value="XM_023205569.1"/>
</dbReference>
<dbReference type="FunFam" id="2.40.15.10:FF:000003">
    <property type="entry name" value="T cell leukemia/lymphoma 1B"/>
    <property type="match status" value="1"/>
</dbReference>
<proteinExistence type="inferred from homology"/>
<dbReference type="Gene3D" id="2.40.15.10">
    <property type="entry name" value="TCL1/MTCP1"/>
    <property type="match status" value="1"/>
</dbReference>
<feature type="compositionally biased region" description="Pro residues" evidence="2">
    <location>
        <begin position="29"/>
        <end position="45"/>
    </location>
</feature>
<gene>
    <name evidence="3" type="primary">TCL1B</name>
</gene>
<keyword evidence="4" id="KW-1185">Reference proteome</keyword>
<name>A0A8C9LK25_9PRIM</name>
<reference evidence="3" key="2">
    <citation type="submission" date="2025-09" db="UniProtKB">
        <authorList>
            <consortium name="Ensembl"/>
        </authorList>
    </citation>
    <scope>IDENTIFICATION</scope>
</reference>
<evidence type="ECO:0000313" key="4">
    <source>
        <dbReference type="Proteomes" id="UP000694416"/>
    </source>
</evidence>
<dbReference type="InterPro" id="IPR004832">
    <property type="entry name" value="TCL1_MTCP1"/>
</dbReference>
<dbReference type="Proteomes" id="UP000694416">
    <property type="component" value="Unplaced"/>
</dbReference>
<protein>
    <submittedName>
        <fullName evidence="3">TCL1 family AKT coactivator B</fullName>
    </submittedName>
</protein>
<accession>A0A8C9LK25</accession>
<sequence length="214" mass="23744">MHQEDGAQSDTEEEVPGWMRGEALLPFLPLLPLPPPRTGPAPTAGPAPTHAGTAAFKEIAHLERSTHVSLEAGSGCGLAMASEASVRLGMPPDRLWIQKPGIYEDEEGRTWVTVVVRFNPSHREWARASNTQDSASHGSTYEPSITVHLWQMAVHTREPLSSGQMPFSQLPPVWQLYPGRKYRAADSSFWEIVDHGQIDSMEQLVLTYQPERKD</sequence>
<dbReference type="GeneID" id="111538269"/>
<dbReference type="PANTHER" id="PTHR14060">
    <property type="entry name" value="PROTEIN P13 MTCP-1"/>
    <property type="match status" value="1"/>
</dbReference>
<dbReference type="SUPFAM" id="SSF50904">
    <property type="entry name" value="Oncogene products"/>
    <property type="match status" value="1"/>
</dbReference>
<evidence type="ECO:0000256" key="2">
    <source>
        <dbReference type="SAM" id="MobiDB-lite"/>
    </source>
</evidence>
<dbReference type="InterPro" id="IPR036672">
    <property type="entry name" value="TCL1_MTCP1_sf"/>
</dbReference>
<dbReference type="PANTHER" id="PTHR14060:SF2">
    <property type="entry name" value="T-CELL LEUKEMIA_LYMPHOMA PROTEIN 1B"/>
    <property type="match status" value="1"/>
</dbReference>
<dbReference type="Ensembl" id="ENSPTET00000010951.1">
    <property type="protein sequence ID" value="ENSPTEP00000007162.1"/>
    <property type="gene ID" value="ENSPTEG00000008171.1"/>
</dbReference>
<dbReference type="AlphaFoldDB" id="A0A8C9LK25"/>
<comment type="similarity">
    <text evidence="1">Belongs to the TCL1 family.</text>
</comment>
<evidence type="ECO:0000256" key="1">
    <source>
        <dbReference type="ARBA" id="ARBA00006399"/>
    </source>
</evidence>
<dbReference type="GO" id="GO:0043539">
    <property type="term" value="F:protein serine/threonine kinase activator activity"/>
    <property type="evidence" value="ECO:0007669"/>
    <property type="project" value="InterPro"/>
</dbReference>
<evidence type="ECO:0000313" key="3">
    <source>
        <dbReference type="Ensembl" id="ENSPTEP00000007162.1"/>
    </source>
</evidence>